<evidence type="ECO:0000313" key="6">
    <source>
        <dbReference type="EMBL" id="SES95898.1"/>
    </source>
</evidence>
<dbReference type="GO" id="GO:0016042">
    <property type="term" value="P:lipid catabolic process"/>
    <property type="evidence" value="ECO:0007669"/>
    <property type="project" value="UniProtKB-UniRule"/>
</dbReference>
<keyword evidence="2 4" id="KW-0442">Lipid degradation</keyword>
<name>A0A1I0ANG7_9FIRM</name>
<keyword evidence="3 4" id="KW-0443">Lipid metabolism</keyword>
<feature type="short sequence motif" description="GXSXG" evidence="4">
    <location>
        <begin position="35"/>
        <end position="39"/>
    </location>
</feature>
<evidence type="ECO:0000256" key="1">
    <source>
        <dbReference type="ARBA" id="ARBA00022801"/>
    </source>
</evidence>
<dbReference type="RefSeq" id="WP_090440269.1">
    <property type="nucleotide sequence ID" value="NZ_FOHU01000003.1"/>
</dbReference>
<dbReference type="InterPro" id="IPR016035">
    <property type="entry name" value="Acyl_Trfase/lysoPLipase"/>
</dbReference>
<dbReference type="PANTHER" id="PTHR14226:SF29">
    <property type="entry name" value="NEUROPATHY TARGET ESTERASE SWS"/>
    <property type="match status" value="1"/>
</dbReference>
<protein>
    <submittedName>
        <fullName evidence="6">NTE family protein</fullName>
    </submittedName>
</protein>
<dbReference type="Gene3D" id="3.40.1090.10">
    <property type="entry name" value="Cytosolic phospholipase A2 catalytic domain"/>
    <property type="match status" value="2"/>
</dbReference>
<keyword evidence="7" id="KW-1185">Reference proteome</keyword>
<evidence type="ECO:0000313" key="7">
    <source>
        <dbReference type="Proteomes" id="UP000199568"/>
    </source>
</evidence>
<sequence length="406" mass="46787">MLGLTLEGGGAKGAYQIGAWQAFKEMNLEFQGITGTSVGALNGALMVQEDFEIAYKIWNDIAPHMVMDIDDRIYEMLSGNQLNASNIHIIFEEIRKIVKGFGLDTKPLEKLIKQTLKEEKIRKSKTDFGFVTVSLTDFKPMEIFKEEIPSAKMADYLMASSYLPIFKSKKLDGKNFLDGSFYNNLPIDMLYHKGYKEIVAVRLLSRGRIKKTDYPDLKVICIQPNQDLGNIMDFTKKRAQRNIRLGYFDTIKVFKGLKGKNYYIETNIQEEEALKFLMNINEEAIRELAELYSLSPSKASNRLLLEDIIPRWVSFMGLEENASYKDVMIGLVEGLGHYNQIDPFHIYTLSELFKKSMEAYKKSQRNNKNSNMGLLIKAEFLLKLKKEKLLEETIKILCKHHKMRFD</sequence>
<feature type="active site" description="Proton acceptor" evidence="4">
    <location>
        <position position="178"/>
    </location>
</feature>
<comment type="caution">
    <text evidence="4">Lacks conserved residue(s) required for the propagation of feature annotation.</text>
</comment>
<evidence type="ECO:0000259" key="5">
    <source>
        <dbReference type="PROSITE" id="PS51635"/>
    </source>
</evidence>
<organism evidence="6 7">
    <name type="scientific">Natronincola peptidivorans</name>
    <dbReference type="NCBI Taxonomy" id="426128"/>
    <lineage>
        <taxon>Bacteria</taxon>
        <taxon>Bacillati</taxon>
        <taxon>Bacillota</taxon>
        <taxon>Clostridia</taxon>
        <taxon>Peptostreptococcales</taxon>
        <taxon>Natronincolaceae</taxon>
        <taxon>Natronincola</taxon>
    </lineage>
</organism>
<dbReference type="OrthoDB" id="9770965at2"/>
<dbReference type="STRING" id="426128.SAMN05660297_01010"/>
<dbReference type="InterPro" id="IPR002641">
    <property type="entry name" value="PNPLA_dom"/>
</dbReference>
<dbReference type="InterPro" id="IPR050301">
    <property type="entry name" value="NTE"/>
</dbReference>
<keyword evidence="1 4" id="KW-0378">Hydrolase</keyword>
<feature type="short sequence motif" description="GXGXXG" evidence="4">
    <location>
        <begin position="8"/>
        <end position="13"/>
    </location>
</feature>
<gene>
    <name evidence="6" type="ORF">SAMN05660297_01010</name>
</gene>
<dbReference type="PROSITE" id="PS51635">
    <property type="entry name" value="PNPLA"/>
    <property type="match status" value="1"/>
</dbReference>
<feature type="active site" description="Nucleophile" evidence="4">
    <location>
        <position position="37"/>
    </location>
</feature>
<dbReference type="AlphaFoldDB" id="A0A1I0ANG7"/>
<feature type="domain" description="PNPLA" evidence="5">
    <location>
        <begin position="4"/>
        <end position="191"/>
    </location>
</feature>
<dbReference type="Pfam" id="PF01734">
    <property type="entry name" value="Patatin"/>
    <property type="match status" value="1"/>
</dbReference>
<dbReference type="SUPFAM" id="SSF52151">
    <property type="entry name" value="FabD/lysophospholipase-like"/>
    <property type="match status" value="1"/>
</dbReference>
<dbReference type="PANTHER" id="PTHR14226">
    <property type="entry name" value="NEUROPATHY TARGET ESTERASE/SWISS CHEESE D.MELANOGASTER"/>
    <property type="match status" value="1"/>
</dbReference>
<reference evidence="6 7" key="1">
    <citation type="submission" date="2016-10" db="EMBL/GenBank/DDBJ databases">
        <authorList>
            <person name="de Groot N.N."/>
        </authorList>
    </citation>
    <scope>NUCLEOTIDE SEQUENCE [LARGE SCALE GENOMIC DNA]</scope>
    <source>
        <strain evidence="6 7">DSM 18979</strain>
    </source>
</reference>
<evidence type="ECO:0000256" key="2">
    <source>
        <dbReference type="ARBA" id="ARBA00022963"/>
    </source>
</evidence>
<dbReference type="Proteomes" id="UP000199568">
    <property type="component" value="Unassembled WGS sequence"/>
</dbReference>
<dbReference type="EMBL" id="FOHU01000003">
    <property type="protein sequence ID" value="SES95898.1"/>
    <property type="molecule type" value="Genomic_DNA"/>
</dbReference>
<evidence type="ECO:0000256" key="3">
    <source>
        <dbReference type="ARBA" id="ARBA00023098"/>
    </source>
</evidence>
<proteinExistence type="predicted"/>
<dbReference type="CDD" id="cd07209">
    <property type="entry name" value="Pat_hypo_Ecoli_Z1214_like"/>
    <property type="match status" value="1"/>
</dbReference>
<accession>A0A1I0ANG7</accession>
<evidence type="ECO:0000256" key="4">
    <source>
        <dbReference type="PROSITE-ProRule" id="PRU01161"/>
    </source>
</evidence>
<dbReference type="GO" id="GO:0016787">
    <property type="term" value="F:hydrolase activity"/>
    <property type="evidence" value="ECO:0007669"/>
    <property type="project" value="UniProtKB-UniRule"/>
</dbReference>